<name>A0A448TXJ5_ACTPL</name>
<evidence type="ECO:0000256" key="3">
    <source>
        <dbReference type="ARBA" id="ARBA00022296"/>
    </source>
</evidence>
<gene>
    <name evidence="7" type="primary">rdgC_2</name>
    <name evidence="6" type="synonym">rdgC</name>
    <name evidence="7" type="ORF">NCTC10976_00465</name>
    <name evidence="6" type="ORF">OYG11_02625</name>
</gene>
<keyword evidence="4" id="KW-0963">Cytoplasm</keyword>
<dbReference type="NCBIfam" id="NF001464">
    <property type="entry name" value="PRK00321.1-5"/>
    <property type="match status" value="1"/>
</dbReference>
<reference evidence="6" key="3">
    <citation type="submission" date="2022-12" db="EMBL/GenBank/DDBJ databases">
        <authorList>
            <person name="Kardos G."/>
            <person name="Sarkozi R."/>
            <person name="Laczko L."/>
            <person name="Marton S."/>
            <person name="Makrai L."/>
            <person name="Banyai K."/>
            <person name="Fodor L."/>
        </authorList>
    </citation>
    <scope>NUCLEOTIDE SEQUENCE</scope>
    <source>
        <strain evidence="6">84/14</strain>
    </source>
</reference>
<dbReference type="PANTHER" id="PTHR38103">
    <property type="entry name" value="RECOMBINATION-ASSOCIATED PROTEIN RDGC"/>
    <property type="match status" value="1"/>
</dbReference>
<dbReference type="Proteomes" id="UP000275510">
    <property type="component" value="Chromosome"/>
</dbReference>
<dbReference type="Pfam" id="PF04381">
    <property type="entry name" value="RdgC"/>
    <property type="match status" value="1"/>
</dbReference>
<dbReference type="RefSeq" id="WP_005616877.1">
    <property type="nucleotide sequence ID" value="NZ_CBDBSV010000151.1"/>
</dbReference>
<sequence>MFWFKNLMTYRLTQAVDLSNLEEQLKQTAFTPCGKSDMSKFGWSAPLSASDSLCFRQGSNTLIVSHKEEKILPAHVVIKKTEERIKALEEKEQRKLKKTEKQAIKDDVTQELLIHAFSKDTFTAVWIDEANQLIYVDSSSSKRAEDTLALLRKTLGSLPVVPLSFALLPSEVMTKWVADSTPPEWLNLLEEAELKSFDTASQLRCKHQDLETHEIEQHLQAGKFVTKLAVEWENHLSCTIDESGAILKIKFTEDVRDKNDDILKEDVAQRFDADFFLMAEELSTFMKKLIDEFGGIKERI</sequence>
<dbReference type="GO" id="GO:0003690">
    <property type="term" value="F:double-stranded DNA binding"/>
    <property type="evidence" value="ECO:0007669"/>
    <property type="project" value="TreeGrafter"/>
</dbReference>
<dbReference type="EMBL" id="JAPQFC010000001">
    <property type="protein sequence ID" value="MCY6523147.1"/>
    <property type="molecule type" value="Genomic_DNA"/>
</dbReference>
<accession>A0A448TXJ5</accession>
<dbReference type="PANTHER" id="PTHR38103:SF1">
    <property type="entry name" value="RECOMBINATION-ASSOCIATED PROTEIN RDGC"/>
    <property type="match status" value="1"/>
</dbReference>
<dbReference type="InterPro" id="IPR007476">
    <property type="entry name" value="RdgC"/>
</dbReference>
<dbReference type="NCBIfam" id="NF001462">
    <property type="entry name" value="PRK00321.1-3"/>
    <property type="match status" value="1"/>
</dbReference>
<dbReference type="GO" id="GO:0006310">
    <property type="term" value="P:DNA recombination"/>
    <property type="evidence" value="ECO:0007669"/>
    <property type="project" value="UniProtKB-KW"/>
</dbReference>
<evidence type="ECO:0000313" key="6">
    <source>
        <dbReference type="EMBL" id="MCY6523147.1"/>
    </source>
</evidence>
<evidence type="ECO:0000256" key="4">
    <source>
        <dbReference type="ARBA" id="ARBA00022490"/>
    </source>
</evidence>
<organism evidence="7 8">
    <name type="scientific">Actinobacillus pleuropneumoniae</name>
    <name type="common">Haemophilus pleuropneumoniae</name>
    <dbReference type="NCBI Taxonomy" id="715"/>
    <lineage>
        <taxon>Bacteria</taxon>
        <taxon>Pseudomonadati</taxon>
        <taxon>Pseudomonadota</taxon>
        <taxon>Gammaproteobacteria</taxon>
        <taxon>Pasteurellales</taxon>
        <taxon>Pasteurellaceae</taxon>
        <taxon>Actinobacillus</taxon>
    </lineage>
</organism>
<protein>
    <recommendedName>
        <fullName evidence="3">Recombination-associated protein RdgC</fullName>
    </recommendedName>
</protein>
<evidence type="ECO:0000256" key="5">
    <source>
        <dbReference type="ARBA" id="ARBA00023172"/>
    </source>
</evidence>
<dbReference type="GO" id="GO:0043590">
    <property type="term" value="C:bacterial nucleoid"/>
    <property type="evidence" value="ECO:0007669"/>
    <property type="project" value="TreeGrafter"/>
</dbReference>
<evidence type="ECO:0000313" key="7">
    <source>
        <dbReference type="EMBL" id="VEJ16380.1"/>
    </source>
</evidence>
<dbReference type="Proteomes" id="UP001077788">
    <property type="component" value="Unassembled WGS sequence"/>
</dbReference>
<dbReference type="GO" id="GO:0000018">
    <property type="term" value="P:regulation of DNA recombination"/>
    <property type="evidence" value="ECO:0007669"/>
    <property type="project" value="TreeGrafter"/>
</dbReference>
<comment type="similarity">
    <text evidence="2">Belongs to the RdgC family.</text>
</comment>
<evidence type="ECO:0000256" key="2">
    <source>
        <dbReference type="ARBA" id="ARBA00008657"/>
    </source>
</evidence>
<reference evidence="7 8" key="1">
    <citation type="submission" date="2018-12" db="EMBL/GenBank/DDBJ databases">
        <authorList>
            <consortium name="Pathogen Informatics"/>
        </authorList>
    </citation>
    <scope>NUCLEOTIDE SEQUENCE [LARGE SCALE GENOMIC DNA]</scope>
    <source>
        <strain evidence="7 8">NCTC10976</strain>
    </source>
</reference>
<evidence type="ECO:0000256" key="1">
    <source>
        <dbReference type="ARBA" id="ARBA00004453"/>
    </source>
</evidence>
<dbReference type="AlphaFoldDB" id="A0A448TXJ5"/>
<proteinExistence type="inferred from homology"/>
<comment type="subcellular location">
    <subcellularLocation>
        <location evidence="1">Cytoplasm</location>
        <location evidence="1">Nucleoid</location>
    </subcellularLocation>
</comment>
<evidence type="ECO:0000313" key="8">
    <source>
        <dbReference type="Proteomes" id="UP000275510"/>
    </source>
</evidence>
<reference evidence="6" key="2">
    <citation type="journal article" date="2021" name="Vet Sci">
        <title>O-Serogroups and Pathovirotypes of Escherichia coli Isolated from Post-Weaning Piglets Showing Diarrhoea and/or Oedema in South Korea.</title>
        <authorList>
            <person name="Byun J.W."/>
            <person name="Moon B.Y."/>
            <person name="Do K.H."/>
            <person name="Lee K."/>
            <person name="Lee H.Y."/>
            <person name="Kim W.I."/>
            <person name="So B."/>
            <person name="Lee W.K."/>
        </authorList>
    </citation>
    <scope>NUCLEOTIDE SEQUENCE</scope>
    <source>
        <strain evidence="6">84/14</strain>
    </source>
</reference>
<keyword evidence="5" id="KW-0233">DNA recombination</keyword>
<dbReference type="EMBL" id="LR134515">
    <property type="protein sequence ID" value="VEJ16380.1"/>
    <property type="molecule type" value="Genomic_DNA"/>
</dbReference>